<evidence type="ECO:0008006" key="6">
    <source>
        <dbReference type="Google" id="ProtNLM"/>
    </source>
</evidence>
<dbReference type="Gene3D" id="2.60.40.10">
    <property type="entry name" value="Immunoglobulins"/>
    <property type="match status" value="1"/>
</dbReference>
<name>A0AAN9URF2_9PEZI</name>
<dbReference type="Proteomes" id="UP001320420">
    <property type="component" value="Unassembled WGS sequence"/>
</dbReference>
<evidence type="ECO:0000259" key="2">
    <source>
        <dbReference type="Pfam" id="PF07632"/>
    </source>
</evidence>
<keyword evidence="1" id="KW-0732">Signal</keyword>
<organism evidence="4 5">
    <name type="scientific">Diatrype stigma</name>
    <dbReference type="NCBI Taxonomy" id="117547"/>
    <lineage>
        <taxon>Eukaryota</taxon>
        <taxon>Fungi</taxon>
        <taxon>Dikarya</taxon>
        <taxon>Ascomycota</taxon>
        <taxon>Pezizomycotina</taxon>
        <taxon>Sordariomycetes</taxon>
        <taxon>Xylariomycetidae</taxon>
        <taxon>Xylariales</taxon>
        <taxon>Diatrypaceae</taxon>
        <taxon>Diatrype</taxon>
    </lineage>
</organism>
<proteinExistence type="predicted"/>
<sequence length="476" mass="52825">MVFQVNFRQVLLFVSAWAVKTCLATDSYGKQCEGSRYEHKPRVFIATDISNEPDDQMSLVRLLTYSNEIDIQAIGVITSYWKNSSIDVDTVINVVNGYGNVTENLNANVPAIAPYPSAEDLLAKVKAGHPVYGLEALEYPPSDAALALVAAADAATLDDPLYTCVWGGAGVVAEALQHVSRTRTPDQVSKFVHKLRVYSISDQDDAGAWLRSNYPSLFYVLSLHGFNDYSQASWNGISGEAYRHFDKGGPDTSLVTNEWLQTHIRLGALGAHYPDFQFIMEGDTPSFLPLLQNGLGNPEHPEWGSWGGRYMAVDGSGRYPVYSDTSDVAVGVDGDIHVSAFATIWRWRAAYQYDFAARMQWTLEADFSKNNHQPVAIVNDTCGPQEMTIKYKFGDSIVLDATESWDPDNDSLKYSWFHYREVIQRIQEGPIDPVSTDVNITNLDVSGGLVRIEPLTNIVRNIPRVQKAIDHGILTV</sequence>
<dbReference type="InterPro" id="IPR011483">
    <property type="entry name" value="Sde182_NH-like"/>
</dbReference>
<accession>A0AAN9URF2</accession>
<dbReference type="InterPro" id="IPR048527">
    <property type="entry name" value="Sde182_C"/>
</dbReference>
<feature type="chain" id="PRO_5043054462" description="Cellulose-binding protein" evidence="1">
    <location>
        <begin position="25"/>
        <end position="476"/>
    </location>
</feature>
<protein>
    <recommendedName>
        <fullName evidence="6">Cellulose-binding protein</fullName>
    </recommendedName>
</protein>
<dbReference type="EMBL" id="JAKJXP020000042">
    <property type="protein sequence ID" value="KAK7751987.1"/>
    <property type="molecule type" value="Genomic_DNA"/>
</dbReference>
<dbReference type="InterPro" id="IPR036452">
    <property type="entry name" value="Ribo_hydro-like"/>
</dbReference>
<dbReference type="GO" id="GO:0016799">
    <property type="term" value="F:hydrolase activity, hydrolyzing N-glycosyl compounds"/>
    <property type="evidence" value="ECO:0007669"/>
    <property type="project" value="InterPro"/>
</dbReference>
<comment type="caution">
    <text evidence="4">The sequence shown here is derived from an EMBL/GenBank/DDBJ whole genome shotgun (WGS) entry which is preliminary data.</text>
</comment>
<dbReference type="Pfam" id="PF21027">
    <property type="entry name" value="Sde0182_C"/>
    <property type="match status" value="1"/>
</dbReference>
<feature type="domain" description="Cellulose-binding Sde182 nucleoside hydrolase-like" evidence="2">
    <location>
        <begin position="42"/>
        <end position="310"/>
    </location>
</feature>
<dbReference type="InterPro" id="IPR013783">
    <property type="entry name" value="Ig-like_fold"/>
</dbReference>
<keyword evidence="5" id="KW-1185">Reference proteome</keyword>
<gene>
    <name evidence="4" type="ORF">SLS62_005949</name>
</gene>
<feature type="domain" description="Cellulose-binding Sde182 C-terminal" evidence="3">
    <location>
        <begin position="397"/>
        <end position="452"/>
    </location>
</feature>
<evidence type="ECO:0000313" key="5">
    <source>
        <dbReference type="Proteomes" id="UP001320420"/>
    </source>
</evidence>
<dbReference type="Gene3D" id="3.90.245.10">
    <property type="entry name" value="Ribonucleoside hydrolase-like"/>
    <property type="match status" value="1"/>
</dbReference>
<dbReference type="Pfam" id="PF07632">
    <property type="entry name" value="Sde182_NH-like"/>
    <property type="match status" value="1"/>
</dbReference>
<evidence type="ECO:0000256" key="1">
    <source>
        <dbReference type="SAM" id="SignalP"/>
    </source>
</evidence>
<evidence type="ECO:0000259" key="3">
    <source>
        <dbReference type="Pfam" id="PF21027"/>
    </source>
</evidence>
<dbReference type="AlphaFoldDB" id="A0AAN9URF2"/>
<reference evidence="4 5" key="1">
    <citation type="submission" date="2024-02" db="EMBL/GenBank/DDBJ databases">
        <title>De novo assembly and annotation of 12 fungi associated with fruit tree decline syndrome in Ontario, Canada.</title>
        <authorList>
            <person name="Sulman M."/>
            <person name="Ellouze W."/>
            <person name="Ilyukhin E."/>
        </authorList>
    </citation>
    <scope>NUCLEOTIDE SEQUENCE [LARGE SCALE GENOMIC DNA]</scope>
    <source>
        <strain evidence="4 5">M11/M66-122</strain>
    </source>
</reference>
<evidence type="ECO:0000313" key="4">
    <source>
        <dbReference type="EMBL" id="KAK7751987.1"/>
    </source>
</evidence>
<feature type="signal peptide" evidence="1">
    <location>
        <begin position="1"/>
        <end position="24"/>
    </location>
</feature>